<evidence type="ECO:0000313" key="2">
    <source>
        <dbReference type="EMBL" id="KAJ7226909.1"/>
    </source>
</evidence>
<feature type="region of interest" description="Disordered" evidence="1">
    <location>
        <begin position="428"/>
        <end position="540"/>
    </location>
</feature>
<comment type="caution">
    <text evidence="2">The sequence shown here is derived from an EMBL/GenBank/DDBJ whole genome shotgun (WGS) entry which is preliminary data.</text>
</comment>
<protein>
    <submittedName>
        <fullName evidence="2">Uncharacterized protein</fullName>
    </submittedName>
</protein>
<keyword evidence="3" id="KW-1185">Reference proteome</keyword>
<feature type="compositionally biased region" description="Low complexity" evidence="1">
    <location>
        <begin position="468"/>
        <end position="480"/>
    </location>
</feature>
<feature type="compositionally biased region" description="Basic and acidic residues" evidence="1">
    <location>
        <begin position="524"/>
        <end position="540"/>
    </location>
</feature>
<evidence type="ECO:0000256" key="1">
    <source>
        <dbReference type="SAM" id="MobiDB-lite"/>
    </source>
</evidence>
<sequence>MKRWQWGTFAAQCAPQSYTQSYTQSYNDNDQGIRKKGGDTDVIVDSRATYIALSEGRRVYSFDLPPATFDAYVTREEDQVIKKIRALEPCIGVDAELARLAASGRDGGRSEQALRAGEPAILGERLGTNAVHCRSFACSASWCTRGPRRMLRAVSKGFEAAATWREPNKHRQTTTIVSLFLPCDTLPCDTTRCLTFETTTRWTSTPGAFPVPNPPALASSHGVPPPRKCQSGANHGKWYTACFNDVHGHRYKFWDIGVVPNGLPAPAQPAQPSTAPLPPARATSARCASCPRTGNTQCPSRPCKTCCCVQSAVFCRVHESPLPPTLAATARQLPLVHLEPAPPRRRCESIAFPAPRPCKSKLPHERLAGQQETAARLAALTPLPLSPTLLQEARDEAPAISGAISLTMGTSPPPSVTTADTRRVQLHTRGGGPAASAIHPGPGPSAGARAGLVSPLWRVDGRRGGGPRTHATAATARIRGSSAALAPTSSRWRTRARPGGGRGTGMGAATCAEDEREEWGGVDGDERGGVGRVLEREGAP</sequence>
<proteinExistence type="predicted"/>
<organism evidence="2 3">
    <name type="scientific">Mycena pura</name>
    <dbReference type="NCBI Taxonomy" id="153505"/>
    <lineage>
        <taxon>Eukaryota</taxon>
        <taxon>Fungi</taxon>
        <taxon>Dikarya</taxon>
        <taxon>Basidiomycota</taxon>
        <taxon>Agaricomycotina</taxon>
        <taxon>Agaricomycetes</taxon>
        <taxon>Agaricomycetidae</taxon>
        <taxon>Agaricales</taxon>
        <taxon>Marasmiineae</taxon>
        <taxon>Mycenaceae</taxon>
        <taxon>Mycena</taxon>
    </lineage>
</organism>
<dbReference type="AlphaFoldDB" id="A0AAD6YQX1"/>
<dbReference type="EMBL" id="JARJCW010000003">
    <property type="protein sequence ID" value="KAJ7226909.1"/>
    <property type="molecule type" value="Genomic_DNA"/>
</dbReference>
<gene>
    <name evidence="2" type="ORF">GGX14DRAFT_385697</name>
</gene>
<accession>A0AAD6YQX1</accession>
<evidence type="ECO:0000313" key="3">
    <source>
        <dbReference type="Proteomes" id="UP001219525"/>
    </source>
</evidence>
<reference evidence="2" key="1">
    <citation type="submission" date="2023-03" db="EMBL/GenBank/DDBJ databases">
        <title>Massive genome expansion in bonnet fungi (Mycena s.s.) driven by repeated elements and novel gene families across ecological guilds.</title>
        <authorList>
            <consortium name="Lawrence Berkeley National Laboratory"/>
            <person name="Harder C.B."/>
            <person name="Miyauchi S."/>
            <person name="Viragh M."/>
            <person name="Kuo A."/>
            <person name="Thoen E."/>
            <person name="Andreopoulos B."/>
            <person name="Lu D."/>
            <person name="Skrede I."/>
            <person name="Drula E."/>
            <person name="Henrissat B."/>
            <person name="Morin E."/>
            <person name="Kohler A."/>
            <person name="Barry K."/>
            <person name="LaButti K."/>
            <person name="Morin E."/>
            <person name="Salamov A."/>
            <person name="Lipzen A."/>
            <person name="Mereny Z."/>
            <person name="Hegedus B."/>
            <person name="Baldrian P."/>
            <person name="Stursova M."/>
            <person name="Weitz H."/>
            <person name="Taylor A."/>
            <person name="Grigoriev I.V."/>
            <person name="Nagy L.G."/>
            <person name="Martin F."/>
            <person name="Kauserud H."/>
        </authorList>
    </citation>
    <scope>NUCLEOTIDE SEQUENCE</scope>
    <source>
        <strain evidence="2">9144</strain>
    </source>
</reference>
<name>A0AAD6YQX1_9AGAR</name>
<dbReference type="Proteomes" id="UP001219525">
    <property type="component" value="Unassembled WGS sequence"/>
</dbReference>